<keyword evidence="2 6" id="KW-0812">Transmembrane</keyword>
<dbReference type="Pfam" id="PF20684">
    <property type="entry name" value="Fung_rhodopsin"/>
    <property type="match status" value="1"/>
</dbReference>
<evidence type="ECO:0000259" key="7">
    <source>
        <dbReference type="Pfam" id="PF20684"/>
    </source>
</evidence>
<comment type="subcellular location">
    <subcellularLocation>
        <location evidence="1">Membrane</location>
        <topology evidence="1">Multi-pass membrane protein</topology>
    </subcellularLocation>
</comment>
<dbReference type="AlphaFoldDB" id="A0A2T2NIS9"/>
<feature type="transmembrane region" description="Helical" evidence="6">
    <location>
        <begin position="124"/>
        <end position="146"/>
    </location>
</feature>
<feature type="transmembrane region" description="Helical" evidence="6">
    <location>
        <begin position="40"/>
        <end position="62"/>
    </location>
</feature>
<evidence type="ECO:0000313" key="8">
    <source>
        <dbReference type="EMBL" id="PSN65342.1"/>
    </source>
</evidence>
<feature type="transmembrane region" description="Helical" evidence="6">
    <location>
        <begin position="199"/>
        <end position="225"/>
    </location>
</feature>
<feature type="transmembrane region" description="Helical" evidence="6">
    <location>
        <begin position="74"/>
        <end position="92"/>
    </location>
</feature>
<accession>A0A2T2NIS9</accession>
<organism evidence="8 9">
    <name type="scientific">Corynespora cassiicola Philippines</name>
    <dbReference type="NCBI Taxonomy" id="1448308"/>
    <lineage>
        <taxon>Eukaryota</taxon>
        <taxon>Fungi</taxon>
        <taxon>Dikarya</taxon>
        <taxon>Ascomycota</taxon>
        <taxon>Pezizomycotina</taxon>
        <taxon>Dothideomycetes</taxon>
        <taxon>Pleosporomycetidae</taxon>
        <taxon>Pleosporales</taxon>
        <taxon>Corynesporascaceae</taxon>
        <taxon>Corynespora</taxon>
    </lineage>
</organism>
<dbReference type="OrthoDB" id="2496787at2759"/>
<feature type="domain" description="Rhodopsin" evidence="7">
    <location>
        <begin position="59"/>
        <end position="296"/>
    </location>
</feature>
<keyword evidence="3 6" id="KW-1133">Transmembrane helix</keyword>
<proteinExistence type="inferred from homology"/>
<sequence>MSNHPSAFAQVQSSPFHDAAVKPPHGVVSNFDSPANSNGLGYGMIIACMAIATLALASRLGAMAMCKKRLEVEDYLGIVACAVFGIYMYFIHRTIEAGGLYVHGWDIRLKELPFFAYNSDAASAVYSILLLLLKSAILLSWVRIFVPNSVRNVFFWVAHLFLGINVLFCLACSFLTWFGCRPHEKAWDASIRGSCLEFPTVYLTISSANLVLNIALIALPFGAIWSLSLEARKKIGISLIFVLGLFVCVCSVLLVFYSVQYDSAYDKIYAMSALRVWNTLEITIGFVAFSSPSLPMAFTRLGVRVKLETLESRCRKGLGLQERAESRQGMPCWYQNPIRGPRLTPELEEAEGGSDQTLVEFVHSRKRSSLGEDIENVYFKGQDYRR</sequence>
<dbReference type="GO" id="GO:0016020">
    <property type="term" value="C:membrane"/>
    <property type="evidence" value="ECO:0007669"/>
    <property type="project" value="UniProtKB-SubCell"/>
</dbReference>
<dbReference type="EMBL" id="KZ678137">
    <property type="protein sequence ID" value="PSN65342.1"/>
    <property type="molecule type" value="Genomic_DNA"/>
</dbReference>
<keyword evidence="4 6" id="KW-0472">Membrane</keyword>
<dbReference type="PANTHER" id="PTHR33048:SF47">
    <property type="entry name" value="INTEGRAL MEMBRANE PROTEIN-RELATED"/>
    <property type="match status" value="1"/>
</dbReference>
<name>A0A2T2NIS9_CORCC</name>
<feature type="transmembrane region" description="Helical" evidence="6">
    <location>
        <begin position="237"/>
        <end position="259"/>
    </location>
</feature>
<reference evidence="8 9" key="1">
    <citation type="journal article" date="2018" name="Front. Microbiol.">
        <title>Genome-Wide Analysis of Corynespora cassiicola Leaf Fall Disease Putative Effectors.</title>
        <authorList>
            <person name="Lopez D."/>
            <person name="Ribeiro S."/>
            <person name="Label P."/>
            <person name="Fumanal B."/>
            <person name="Venisse J.S."/>
            <person name="Kohler A."/>
            <person name="de Oliveira R.R."/>
            <person name="Labutti K."/>
            <person name="Lipzen A."/>
            <person name="Lail K."/>
            <person name="Bauer D."/>
            <person name="Ohm R.A."/>
            <person name="Barry K.W."/>
            <person name="Spatafora J."/>
            <person name="Grigoriev I.V."/>
            <person name="Martin F.M."/>
            <person name="Pujade-Renaud V."/>
        </authorList>
    </citation>
    <scope>NUCLEOTIDE SEQUENCE [LARGE SCALE GENOMIC DNA]</scope>
    <source>
        <strain evidence="8 9">Philippines</strain>
    </source>
</reference>
<protein>
    <recommendedName>
        <fullName evidence="7">Rhodopsin domain-containing protein</fullName>
    </recommendedName>
</protein>
<evidence type="ECO:0000313" key="9">
    <source>
        <dbReference type="Proteomes" id="UP000240883"/>
    </source>
</evidence>
<dbReference type="PANTHER" id="PTHR33048">
    <property type="entry name" value="PTH11-LIKE INTEGRAL MEMBRANE PROTEIN (AFU_ORTHOLOGUE AFUA_5G11245)"/>
    <property type="match status" value="1"/>
</dbReference>
<dbReference type="STRING" id="1448308.A0A2T2NIS9"/>
<evidence type="ECO:0000256" key="1">
    <source>
        <dbReference type="ARBA" id="ARBA00004141"/>
    </source>
</evidence>
<evidence type="ECO:0000256" key="6">
    <source>
        <dbReference type="SAM" id="Phobius"/>
    </source>
</evidence>
<gene>
    <name evidence="8" type="ORF">BS50DRAFT_636121</name>
</gene>
<feature type="transmembrane region" description="Helical" evidence="6">
    <location>
        <begin position="153"/>
        <end position="179"/>
    </location>
</feature>
<evidence type="ECO:0000256" key="4">
    <source>
        <dbReference type="ARBA" id="ARBA00023136"/>
    </source>
</evidence>
<dbReference type="Proteomes" id="UP000240883">
    <property type="component" value="Unassembled WGS sequence"/>
</dbReference>
<evidence type="ECO:0000256" key="2">
    <source>
        <dbReference type="ARBA" id="ARBA00022692"/>
    </source>
</evidence>
<evidence type="ECO:0000256" key="3">
    <source>
        <dbReference type="ARBA" id="ARBA00022989"/>
    </source>
</evidence>
<evidence type="ECO:0000256" key="5">
    <source>
        <dbReference type="ARBA" id="ARBA00038359"/>
    </source>
</evidence>
<comment type="similarity">
    <text evidence="5">Belongs to the SAT4 family.</text>
</comment>
<dbReference type="InterPro" id="IPR052337">
    <property type="entry name" value="SAT4-like"/>
</dbReference>
<feature type="transmembrane region" description="Helical" evidence="6">
    <location>
        <begin position="279"/>
        <end position="298"/>
    </location>
</feature>
<keyword evidence="9" id="KW-1185">Reference proteome</keyword>
<dbReference type="InterPro" id="IPR049326">
    <property type="entry name" value="Rhodopsin_dom_fungi"/>
</dbReference>